<proteinExistence type="predicted"/>
<accession>A0A9D4LKC4</accession>
<protein>
    <submittedName>
        <fullName evidence="2">Uncharacterized protein</fullName>
    </submittedName>
</protein>
<sequence>MTATSGPYLPSDFSTWTLPSVRPHHMTPTSGPYPSVRPNPMTPSTHLSVRPHPITLTSGPYPPSDLTPCPRPRDPTHPSDKTP</sequence>
<feature type="region of interest" description="Disordered" evidence="1">
    <location>
        <begin position="1"/>
        <end position="83"/>
    </location>
</feature>
<organism evidence="2 3">
    <name type="scientific">Dreissena polymorpha</name>
    <name type="common">Zebra mussel</name>
    <name type="synonym">Mytilus polymorpha</name>
    <dbReference type="NCBI Taxonomy" id="45954"/>
    <lineage>
        <taxon>Eukaryota</taxon>
        <taxon>Metazoa</taxon>
        <taxon>Spiralia</taxon>
        <taxon>Lophotrochozoa</taxon>
        <taxon>Mollusca</taxon>
        <taxon>Bivalvia</taxon>
        <taxon>Autobranchia</taxon>
        <taxon>Heteroconchia</taxon>
        <taxon>Euheterodonta</taxon>
        <taxon>Imparidentia</taxon>
        <taxon>Neoheterodontei</taxon>
        <taxon>Myida</taxon>
        <taxon>Dreissenoidea</taxon>
        <taxon>Dreissenidae</taxon>
        <taxon>Dreissena</taxon>
    </lineage>
</organism>
<feature type="compositionally biased region" description="Basic and acidic residues" evidence="1">
    <location>
        <begin position="71"/>
        <end position="83"/>
    </location>
</feature>
<evidence type="ECO:0000313" key="2">
    <source>
        <dbReference type="EMBL" id="KAH3859536.1"/>
    </source>
</evidence>
<name>A0A9D4LKC4_DREPO</name>
<gene>
    <name evidence="2" type="ORF">DPMN_102353</name>
</gene>
<dbReference type="Proteomes" id="UP000828390">
    <property type="component" value="Unassembled WGS sequence"/>
</dbReference>
<dbReference type="AlphaFoldDB" id="A0A9D4LKC4"/>
<reference evidence="2" key="2">
    <citation type="submission" date="2020-11" db="EMBL/GenBank/DDBJ databases">
        <authorList>
            <person name="McCartney M.A."/>
            <person name="Auch B."/>
            <person name="Kono T."/>
            <person name="Mallez S."/>
            <person name="Becker A."/>
            <person name="Gohl D.M."/>
            <person name="Silverstein K.A.T."/>
            <person name="Koren S."/>
            <person name="Bechman K.B."/>
            <person name="Herman A."/>
            <person name="Abrahante J.E."/>
            <person name="Garbe J."/>
        </authorList>
    </citation>
    <scope>NUCLEOTIDE SEQUENCE</scope>
    <source>
        <strain evidence="2">Duluth1</strain>
        <tissue evidence="2">Whole animal</tissue>
    </source>
</reference>
<reference evidence="2" key="1">
    <citation type="journal article" date="2019" name="bioRxiv">
        <title>The Genome of the Zebra Mussel, Dreissena polymorpha: A Resource for Invasive Species Research.</title>
        <authorList>
            <person name="McCartney M.A."/>
            <person name="Auch B."/>
            <person name="Kono T."/>
            <person name="Mallez S."/>
            <person name="Zhang Y."/>
            <person name="Obille A."/>
            <person name="Becker A."/>
            <person name="Abrahante J.E."/>
            <person name="Garbe J."/>
            <person name="Badalamenti J.P."/>
            <person name="Herman A."/>
            <person name="Mangelson H."/>
            <person name="Liachko I."/>
            <person name="Sullivan S."/>
            <person name="Sone E.D."/>
            <person name="Koren S."/>
            <person name="Silverstein K.A.T."/>
            <person name="Beckman K.B."/>
            <person name="Gohl D.M."/>
        </authorList>
    </citation>
    <scope>NUCLEOTIDE SEQUENCE</scope>
    <source>
        <strain evidence="2">Duluth1</strain>
        <tissue evidence="2">Whole animal</tissue>
    </source>
</reference>
<comment type="caution">
    <text evidence="2">The sequence shown here is derived from an EMBL/GenBank/DDBJ whole genome shotgun (WGS) entry which is preliminary data.</text>
</comment>
<dbReference type="EMBL" id="JAIWYP010000003">
    <property type="protein sequence ID" value="KAH3859536.1"/>
    <property type="molecule type" value="Genomic_DNA"/>
</dbReference>
<evidence type="ECO:0000256" key="1">
    <source>
        <dbReference type="SAM" id="MobiDB-lite"/>
    </source>
</evidence>
<keyword evidence="3" id="KW-1185">Reference proteome</keyword>
<evidence type="ECO:0000313" key="3">
    <source>
        <dbReference type="Proteomes" id="UP000828390"/>
    </source>
</evidence>